<accession>A0AC61PK69</accession>
<organism evidence="1 2">
    <name type="scientific">Aristaeella lactis</name>
    <dbReference type="NCBI Taxonomy" id="3046383"/>
    <lineage>
        <taxon>Bacteria</taxon>
        <taxon>Bacillati</taxon>
        <taxon>Bacillota</taxon>
        <taxon>Clostridia</taxon>
        <taxon>Eubacteriales</taxon>
        <taxon>Aristaeellaceae</taxon>
        <taxon>Aristaeella</taxon>
    </lineage>
</organism>
<evidence type="ECO:0000313" key="2">
    <source>
        <dbReference type="Proteomes" id="UP000192328"/>
    </source>
</evidence>
<evidence type="ECO:0000313" key="1">
    <source>
        <dbReference type="EMBL" id="SMC52298.1"/>
    </source>
</evidence>
<comment type="caution">
    <text evidence="1">The sequence shown here is derived from an EMBL/GenBank/DDBJ whole genome shotgun (WGS) entry which is preliminary data.</text>
</comment>
<reference evidence="1" key="1">
    <citation type="submission" date="2017-04" db="EMBL/GenBank/DDBJ databases">
        <authorList>
            <person name="Varghese N."/>
            <person name="Submissions S."/>
        </authorList>
    </citation>
    <scope>NUCLEOTIDE SEQUENCE</scope>
    <source>
        <strain evidence="1">WTE2008</strain>
    </source>
</reference>
<dbReference type="EMBL" id="FWXZ01000002">
    <property type="protein sequence ID" value="SMC52298.1"/>
    <property type="molecule type" value="Genomic_DNA"/>
</dbReference>
<keyword evidence="2" id="KW-1185">Reference proteome</keyword>
<name>A0AC61PK69_9FIRM</name>
<proteinExistence type="predicted"/>
<gene>
    <name evidence="1" type="ORF">SAMN06297397_1218</name>
</gene>
<sequence>MKKLIALLAAFILTLTAVAAFAEETDYTGTTWYMVREDMSNGSVYLYSANATKGMTIVMGEDSNAEIYTWAPNDNQKYGYAMNWDVRDGQLRLIASDSSFIPLENDGDELTMNMGNSIAHFSREPGTEGGNARLTAIPAESAGEFHGVWRLSKIIYAGAGITVDADQAQVTSTLSFEDGAIVESSYDPASGEWVNTRYESTFEDHAVTMPVKMDDGQDYVSEFRLLDDGSLMEIMKVNGGTIVRVYVRHNP</sequence>
<protein>
    <submittedName>
        <fullName evidence="1">Uncharacterized protein</fullName>
    </submittedName>
</protein>
<dbReference type="Proteomes" id="UP000192328">
    <property type="component" value="Unassembled WGS sequence"/>
</dbReference>